<dbReference type="PANTHER" id="PTHR42939:SF1">
    <property type="entry name" value="ABC TRANSPORTER ATP-BINDING PROTEIN ALBC-RELATED"/>
    <property type="match status" value="1"/>
</dbReference>
<keyword evidence="1" id="KW-0813">Transport</keyword>
<dbReference type="AlphaFoldDB" id="A0A3E1K942"/>
<feature type="domain" description="ABC transporter" evidence="4">
    <location>
        <begin position="269"/>
        <end position="498"/>
    </location>
</feature>
<proteinExistence type="predicted"/>
<dbReference type="SMART" id="SM00382">
    <property type="entry name" value="AAA"/>
    <property type="match status" value="1"/>
</dbReference>
<dbReference type="OrthoDB" id="9775490at2"/>
<dbReference type="EMBL" id="QUZK01000034">
    <property type="protein sequence ID" value="RFF30637.1"/>
    <property type="molecule type" value="Genomic_DNA"/>
</dbReference>
<dbReference type="Proteomes" id="UP000260351">
    <property type="component" value="Unassembled WGS sequence"/>
</dbReference>
<dbReference type="InterPro" id="IPR003593">
    <property type="entry name" value="AAA+_ATPase"/>
</dbReference>
<evidence type="ECO:0000313" key="6">
    <source>
        <dbReference type="Proteomes" id="UP000260351"/>
    </source>
</evidence>
<dbReference type="Gene3D" id="3.40.50.300">
    <property type="entry name" value="P-loop containing nucleotide triphosphate hydrolases"/>
    <property type="match status" value="1"/>
</dbReference>
<dbReference type="SUPFAM" id="SSF52540">
    <property type="entry name" value="P-loop containing nucleoside triphosphate hydrolases"/>
    <property type="match status" value="1"/>
</dbReference>
<evidence type="ECO:0000313" key="5">
    <source>
        <dbReference type="EMBL" id="RFF30637.1"/>
    </source>
</evidence>
<evidence type="ECO:0000256" key="3">
    <source>
        <dbReference type="ARBA" id="ARBA00022840"/>
    </source>
</evidence>
<reference evidence="5 6" key="1">
    <citation type="submission" date="2018-08" db="EMBL/GenBank/DDBJ databases">
        <title>Wenzhouxiangella salilacus sp. nov., a novel bacterium isolated from a saline lake in Xinjiang Province, China.</title>
        <authorList>
            <person name="Han S."/>
        </authorList>
    </citation>
    <scope>NUCLEOTIDE SEQUENCE [LARGE SCALE GENOMIC DNA]</scope>
    <source>
        <strain evidence="5 6">XDB06</strain>
    </source>
</reference>
<dbReference type="CDD" id="cd03230">
    <property type="entry name" value="ABC_DR_subfamily_A"/>
    <property type="match status" value="1"/>
</dbReference>
<keyword evidence="3 5" id="KW-0067">ATP-binding</keyword>
<evidence type="ECO:0000256" key="1">
    <source>
        <dbReference type="ARBA" id="ARBA00022448"/>
    </source>
</evidence>
<keyword evidence="2" id="KW-0547">Nucleotide-binding</keyword>
<evidence type="ECO:0000256" key="2">
    <source>
        <dbReference type="ARBA" id="ARBA00022741"/>
    </source>
</evidence>
<evidence type="ECO:0000259" key="4">
    <source>
        <dbReference type="PROSITE" id="PS50893"/>
    </source>
</evidence>
<dbReference type="GO" id="GO:0016887">
    <property type="term" value="F:ATP hydrolysis activity"/>
    <property type="evidence" value="ECO:0007669"/>
    <property type="project" value="InterPro"/>
</dbReference>
<protein>
    <submittedName>
        <fullName evidence="5">ABC transporter ATP-binding protein</fullName>
    </submittedName>
</protein>
<dbReference type="InterPro" id="IPR027417">
    <property type="entry name" value="P-loop_NTPase"/>
</dbReference>
<gene>
    <name evidence="5" type="ORF">DZC52_07420</name>
</gene>
<dbReference type="Pfam" id="PF00005">
    <property type="entry name" value="ABC_tran"/>
    <property type="match status" value="1"/>
</dbReference>
<accession>A0A3E1K942</accession>
<comment type="caution">
    <text evidence="5">The sequence shown here is derived from an EMBL/GenBank/DDBJ whole genome shotgun (WGS) entry which is preliminary data.</text>
</comment>
<dbReference type="GO" id="GO:0005524">
    <property type="term" value="F:ATP binding"/>
    <property type="evidence" value="ECO:0007669"/>
    <property type="project" value="UniProtKB-KW"/>
</dbReference>
<keyword evidence="6" id="KW-1185">Reference proteome</keyword>
<dbReference type="PROSITE" id="PS50893">
    <property type="entry name" value="ABC_TRANSPORTER_2"/>
    <property type="match status" value="1"/>
</dbReference>
<dbReference type="PANTHER" id="PTHR42939">
    <property type="entry name" value="ABC TRANSPORTER ATP-BINDING PROTEIN ALBC-RELATED"/>
    <property type="match status" value="1"/>
</dbReference>
<dbReference type="InterPro" id="IPR003439">
    <property type="entry name" value="ABC_transporter-like_ATP-bd"/>
</dbReference>
<dbReference type="InterPro" id="IPR051782">
    <property type="entry name" value="ABC_Transporter_VariousFunc"/>
</dbReference>
<name>A0A3E1K942_9GAMM</name>
<sequence>MAQLRPGADAGRLPACCAGIRASPGAGRCRPDRLRLAAGVRRADARLADPAAAGPAAGHVFGVAPVAIATGRSVRRARAAFGAVSLAMDGLQESALDCGHAMVAGAPGATRSGRGQFPPGRHDAALGRPAAPVAAVLDVVASGGRAGQQPDRGIAAATRALRSSIVRAAGAAGRLARALRLRVGGPDGPVRAGGAGRRPGAHRRALASCGLRAGLAPSAAPDGTAFDECPPDLGHAFPGRAVHGAADLAGLFRLAASAGRQGGAVTAVLQVSGLSVTLGRTPVLRDVEFSLGEGELAALIGPNGSGKSTLLAAIAGLRPVGSGTIFVRGWPVPGRKREARERLGYMVAQDRLPGLLTPRQCLALFSRSRGFESVPEKTLQQADDFGLMPWMDEWLAACSLGTRQKVSVLLALLGSPPLILLDEPINGLDPVSALALKRWLTELASQCGCTVLMATHDMAVVESLHDHVIVLLEGRLLLDWDRERMARELAASGEGLEACVARVLGESSAGERAPHERGRPRCR</sequence>
<organism evidence="5 6">
    <name type="scientific">Wenzhouxiangella sediminis</name>
    <dbReference type="NCBI Taxonomy" id="1792836"/>
    <lineage>
        <taxon>Bacteria</taxon>
        <taxon>Pseudomonadati</taxon>
        <taxon>Pseudomonadota</taxon>
        <taxon>Gammaproteobacteria</taxon>
        <taxon>Chromatiales</taxon>
        <taxon>Wenzhouxiangellaceae</taxon>
        <taxon>Wenzhouxiangella</taxon>
    </lineage>
</organism>